<name>A0A8J8TNL6_9EURY</name>
<dbReference type="RefSeq" id="WP_148859780.1">
    <property type="nucleotide sequence ID" value="NZ_PHNJ01000014.1"/>
</dbReference>
<organism evidence="3 4">
    <name type="scientific">Natronococcus pandeyae</name>
    <dbReference type="NCBI Taxonomy" id="2055836"/>
    <lineage>
        <taxon>Archaea</taxon>
        <taxon>Methanobacteriati</taxon>
        <taxon>Methanobacteriota</taxon>
        <taxon>Stenosarchaea group</taxon>
        <taxon>Halobacteria</taxon>
        <taxon>Halobacteriales</taxon>
        <taxon>Natrialbaceae</taxon>
        <taxon>Natronococcus</taxon>
    </lineage>
</organism>
<dbReference type="InterPro" id="IPR011051">
    <property type="entry name" value="RmlC_Cupin_sf"/>
</dbReference>
<dbReference type="PROSITE" id="PS51318">
    <property type="entry name" value="TAT"/>
    <property type="match status" value="1"/>
</dbReference>
<dbReference type="InterPro" id="IPR006311">
    <property type="entry name" value="TAT_signal"/>
</dbReference>
<protein>
    <submittedName>
        <fullName evidence="3">Cupin</fullName>
    </submittedName>
</protein>
<feature type="region of interest" description="Disordered" evidence="1">
    <location>
        <begin position="35"/>
        <end position="68"/>
    </location>
</feature>
<feature type="compositionally biased region" description="Acidic residues" evidence="1">
    <location>
        <begin position="48"/>
        <end position="68"/>
    </location>
</feature>
<keyword evidence="4" id="KW-1185">Reference proteome</keyword>
<feature type="region of interest" description="Disordered" evidence="1">
    <location>
        <begin position="1"/>
        <end position="20"/>
    </location>
</feature>
<comment type="caution">
    <text evidence="3">The sequence shown here is derived from an EMBL/GenBank/DDBJ whole genome shotgun (WGS) entry which is preliminary data.</text>
</comment>
<sequence>MTDDTSENRTTTANTESIGGVLRRTVLKAGAVAAGALAVSTPATADEHNDEEEEDDDYDEEADVDEPDGFEVEVIAEHASFPDDVAATFEITYPDDDEEPVVVDLDDASTVVLAEATWEEGARSGWHRHPGTSIVRMLEGEIEHMMEDDCAPRTYSAGDAWIDPGYVHRADSEDGARAHATFLGIPDGEPATEWVEPVDC</sequence>
<dbReference type="InterPro" id="IPR014710">
    <property type="entry name" value="RmlC-like_jellyroll"/>
</dbReference>
<dbReference type="Pfam" id="PF07883">
    <property type="entry name" value="Cupin_2"/>
    <property type="match status" value="1"/>
</dbReference>
<feature type="domain" description="Cupin type-2" evidence="2">
    <location>
        <begin position="117"/>
        <end position="176"/>
    </location>
</feature>
<dbReference type="InterPro" id="IPR013096">
    <property type="entry name" value="Cupin_2"/>
</dbReference>
<feature type="compositionally biased region" description="Polar residues" evidence="1">
    <location>
        <begin position="8"/>
        <end position="17"/>
    </location>
</feature>
<dbReference type="Proteomes" id="UP000766904">
    <property type="component" value="Unassembled WGS sequence"/>
</dbReference>
<dbReference type="OrthoDB" id="82049at2157"/>
<gene>
    <name evidence="3" type="ORF">CV102_19990</name>
</gene>
<reference evidence="3" key="1">
    <citation type="submission" date="2017-11" db="EMBL/GenBank/DDBJ databases">
        <authorList>
            <person name="Kajale S.C."/>
            <person name="Sharma A."/>
        </authorList>
    </citation>
    <scope>NUCLEOTIDE SEQUENCE</scope>
    <source>
        <strain evidence="3">LS1_42</strain>
    </source>
</reference>
<dbReference type="EMBL" id="PHNJ01000014">
    <property type="protein sequence ID" value="TYL36801.1"/>
    <property type="molecule type" value="Genomic_DNA"/>
</dbReference>
<evidence type="ECO:0000313" key="4">
    <source>
        <dbReference type="Proteomes" id="UP000766904"/>
    </source>
</evidence>
<evidence type="ECO:0000313" key="3">
    <source>
        <dbReference type="EMBL" id="TYL36801.1"/>
    </source>
</evidence>
<dbReference type="AlphaFoldDB" id="A0A8J8TNL6"/>
<evidence type="ECO:0000256" key="1">
    <source>
        <dbReference type="SAM" id="MobiDB-lite"/>
    </source>
</evidence>
<accession>A0A8J8TNL6</accession>
<feature type="compositionally biased region" description="Low complexity" evidence="1">
    <location>
        <begin position="35"/>
        <end position="44"/>
    </location>
</feature>
<proteinExistence type="predicted"/>
<dbReference type="Gene3D" id="2.60.120.10">
    <property type="entry name" value="Jelly Rolls"/>
    <property type="match status" value="1"/>
</dbReference>
<evidence type="ECO:0000259" key="2">
    <source>
        <dbReference type="Pfam" id="PF07883"/>
    </source>
</evidence>
<dbReference type="SUPFAM" id="SSF51182">
    <property type="entry name" value="RmlC-like cupins"/>
    <property type="match status" value="1"/>
</dbReference>